<evidence type="ECO:0000313" key="2">
    <source>
        <dbReference type="Proteomes" id="UP000478892"/>
    </source>
</evidence>
<dbReference type="InterPro" id="IPR011009">
    <property type="entry name" value="Kinase-like_dom_sf"/>
</dbReference>
<dbReference type="RefSeq" id="WP_157022245.1">
    <property type="nucleotide sequence ID" value="NZ_WQLV01000005.1"/>
</dbReference>
<proteinExistence type="predicted"/>
<gene>
    <name evidence="1" type="ORF">GO984_09200</name>
</gene>
<dbReference type="Proteomes" id="UP000478892">
    <property type="component" value="Unassembled WGS sequence"/>
</dbReference>
<organism evidence="1 2">
    <name type="scientific">Parasedimentitalea huanghaiensis</name>
    <dbReference type="NCBI Taxonomy" id="2682100"/>
    <lineage>
        <taxon>Bacteria</taxon>
        <taxon>Pseudomonadati</taxon>
        <taxon>Pseudomonadota</taxon>
        <taxon>Alphaproteobacteria</taxon>
        <taxon>Rhodobacterales</taxon>
        <taxon>Paracoccaceae</taxon>
        <taxon>Parasedimentitalea</taxon>
    </lineage>
</organism>
<protein>
    <submittedName>
        <fullName evidence="1">Uncharacterized protein</fullName>
    </submittedName>
</protein>
<reference evidence="1 2" key="1">
    <citation type="submission" date="2019-12" db="EMBL/GenBank/DDBJ databases">
        <authorList>
            <person name="Zhang Y.-J."/>
        </authorList>
    </citation>
    <scope>NUCLEOTIDE SEQUENCE [LARGE SCALE GENOMIC DNA]</scope>
    <source>
        <strain evidence="1 2">CY05</strain>
    </source>
</reference>
<dbReference type="SUPFAM" id="SSF56112">
    <property type="entry name" value="Protein kinase-like (PK-like)"/>
    <property type="match status" value="1"/>
</dbReference>
<accession>A0A6L6WDU7</accession>
<evidence type="ECO:0000313" key="1">
    <source>
        <dbReference type="EMBL" id="MVO15986.1"/>
    </source>
</evidence>
<dbReference type="AlphaFoldDB" id="A0A6L6WDU7"/>
<sequence>MTVAPTRSTLEPSVFIQKFGMAMAEQIDPDRDQYDLHAKVLGKTHCTLSMALTVNSQTVFLKHFSKTTAESETAYTTERNALKLLGRAGLAPKLTAFSDDDQILIRQYVEGEPLRDVVTAETVVCHSRAVGAWLKKCAQRAPSKPGSGNWFEYLTDYPDLRKSQAISASQQFLETFEINNFVLSQNTALLRDFVMSAQGPMSVKFARTRIKPAGWDLLLAARALVQLFPEQTDAITRALSDGYSSGTKATSDRYLTLIRLFVLGMVFETGRKVAPPPSHLALEAFNRRRKVKCDAVATSPFLAAKFRPQKKHVIEAFERHVLNLARQVKRSANLDKLEPKPAPASNSQPPLELGALCRACQGNCCQMGVGKNAFIDRDAVYHVMKANPDKDVQQVAQTYLDFVPKSYVKDSCFFHAKKGCNLPREMRSDTCNRYTCGSAQRLLKTIGARPPESILCIAGTGSNFRKATRTRDGKIQNVPLGRLKIGQAAFRKSSDRTGGDR</sequence>
<dbReference type="EMBL" id="WQLV01000005">
    <property type="protein sequence ID" value="MVO15986.1"/>
    <property type="molecule type" value="Genomic_DNA"/>
</dbReference>
<name>A0A6L6WDU7_9RHOB</name>
<keyword evidence="2" id="KW-1185">Reference proteome</keyword>
<comment type="caution">
    <text evidence="1">The sequence shown here is derived from an EMBL/GenBank/DDBJ whole genome shotgun (WGS) entry which is preliminary data.</text>
</comment>